<feature type="non-terminal residue" evidence="1">
    <location>
        <position position="1"/>
    </location>
</feature>
<evidence type="ECO:0000313" key="2">
    <source>
        <dbReference type="Proteomes" id="UP001432027"/>
    </source>
</evidence>
<name>A0AAV5SS45_9BILA</name>
<keyword evidence="2" id="KW-1185">Reference proteome</keyword>
<protein>
    <submittedName>
        <fullName evidence="1">Uncharacterized protein</fullName>
    </submittedName>
</protein>
<proteinExistence type="predicted"/>
<organism evidence="1 2">
    <name type="scientific">Pristionchus entomophagus</name>
    <dbReference type="NCBI Taxonomy" id="358040"/>
    <lineage>
        <taxon>Eukaryota</taxon>
        <taxon>Metazoa</taxon>
        <taxon>Ecdysozoa</taxon>
        <taxon>Nematoda</taxon>
        <taxon>Chromadorea</taxon>
        <taxon>Rhabditida</taxon>
        <taxon>Rhabditina</taxon>
        <taxon>Diplogasteromorpha</taxon>
        <taxon>Diplogasteroidea</taxon>
        <taxon>Neodiplogasteridae</taxon>
        <taxon>Pristionchus</taxon>
    </lineage>
</organism>
<gene>
    <name evidence="1" type="ORF">PENTCL1PPCAC_5065</name>
</gene>
<evidence type="ECO:0000313" key="1">
    <source>
        <dbReference type="EMBL" id="GMS82890.1"/>
    </source>
</evidence>
<reference evidence="1" key="1">
    <citation type="submission" date="2023-10" db="EMBL/GenBank/DDBJ databases">
        <title>Genome assembly of Pristionchus species.</title>
        <authorList>
            <person name="Yoshida K."/>
            <person name="Sommer R.J."/>
        </authorList>
    </citation>
    <scope>NUCLEOTIDE SEQUENCE</scope>
    <source>
        <strain evidence="1">RS0144</strain>
    </source>
</reference>
<dbReference type="AlphaFoldDB" id="A0AAV5SS45"/>
<dbReference type="EMBL" id="BTSX01000002">
    <property type="protein sequence ID" value="GMS82890.1"/>
    <property type="molecule type" value="Genomic_DNA"/>
</dbReference>
<dbReference type="Proteomes" id="UP001432027">
    <property type="component" value="Unassembled WGS sequence"/>
</dbReference>
<accession>A0AAV5SS45</accession>
<comment type="caution">
    <text evidence="1">The sequence shown here is derived from an EMBL/GenBank/DDBJ whole genome shotgun (WGS) entry which is preliminary data.</text>
</comment>
<sequence length="74" mass="8656">IIRLISQCIIDGISNDLLLHIRDLTLLLEFHHDQKDPEQIHRLHSFCDALHRLGHGLLTLGRLHFERYALSLLK</sequence>